<evidence type="ECO:0000256" key="1">
    <source>
        <dbReference type="SAM" id="MobiDB-lite"/>
    </source>
</evidence>
<evidence type="ECO:0000313" key="3">
    <source>
        <dbReference type="Proteomes" id="UP000276133"/>
    </source>
</evidence>
<reference evidence="2 3" key="1">
    <citation type="journal article" date="2018" name="Sci. Rep.">
        <title>Genomic signatures of local adaptation to the degree of environmental predictability in rotifers.</title>
        <authorList>
            <person name="Franch-Gras L."/>
            <person name="Hahn C."/>
            <person name="Garcia-Roger E.M."/>
            <person name="Carmona M.J."/>
            <person name="Serra M."/>
            <person name="Gomez A."/>
        </authorList>
    </citation>
    <scope>NUCLEOTIDE SEQUENCE [LARGE SCALE GENOMIC DNA]</scope>
    <source>
        <strain evidence="2">HYR1</strain>
    </source>
</reference>
<accession>A0A3M7QWG2</accession>
<proteinExistence type="predicted"/>
<organism evidence="2 3">
    <name type="scientific">Brachionus plicatilis</name>
    <name type="common">Marine rotifer</name>
    <name type="synonym">Brachionus muelleri</name>
    <dbReference type="NCBI Taxonomy" id="10195"/>
    <lineage>
        <taxon>Eukaryota</taxon>
        <taxon>Metazoa</taxon>
        <taxon>Spiralia</taxon>
        <taxon>Gnathifera</taxon>
        <taxon>Rotifera</taxon>
        <taxon>Eurotatoria</taxon>
        <taxon>Monogononta</taxon>
        <taxon>Pseudotrocha</taxon>
        <taxon>Ploima</taxon>
        <taxon>Brachionidae</taxon>
        <taxon>Brachionus</taxon>
    </lineage>
</organism>
<dbReference type="EMBL" id="REGN01004912">
    <property type="protein sequence ID" value="RNA15682.1"/>
    <property type="molecule type" value="Genomic_DNA"/>
</dbReference>
<sequence length="77" mass="8921">MEQEEVPKESVPSDLKLEASNNQKPVSTPNNCIFFMVLHTSDVHAMHKKRSSLNHMKMMRKIFGKKNYPNANESINY</sequence>
<comment type="caution">
    <text evidence="2">The sequence shown here is derived from an EMBL/GenBank/DDBJ whole genome shotgun (WGS) entry which is preliminary data.</text>
</comment>
<protein>
    <submittedName>
        <fullName evidence="2">Uncharacterized protein</fullName>
    </submittedName>
</protein>
<dbReference type="Proteomes" id="UP000276133">
    <property type="component" value="Unassembled WGS sequence"/>
</dbReference>
<feature type="region of interest" description="Disordered" evidence="1">
    <location>
        <begin position="1"/>
        <end position="28"/>
    </location>
</feature>
<feature type="compositionally biased region" description="Polar residues" evidence="1">
    <location>
        <begin position="19"/>
        <end position="28"/>
    </location>
</feature>
<dbReference type="AlphaFoldDB" id="A0A3M7QWG2"/>
<evidence type="ECO:0000313" key="2">
    <source>
        <dbReference type="EMBL" id="RNA15682.1"/>
    </source>
</evidence>
<name>A0A3M7QWG2_BRAPC</name>
<keyword evidence="3" id="KW-1185">Reference proteome</keyword>
<gene>
    <name evidence="2" type="ORF">BpHYR1_044911</name>
</gene>